<organism evidence="1 2">
    <name type="scientific">Coemansia helicoidea</name>
    <dbReference type="NCBI Taxonomy" id="1286919"/>
    <lineage>
        <taxon>Eukaryota</taxon>
        <taxon>Fungi</taxon>
        <taxon>Fungi incertae sedis</taxon>
        <taxon>Zoopagomycota</taxon>
        <taxon>Kickxellomycotina</taxon>
        <taxon>Kickxellomycetes</taxon>
        <taxon>Kickxellales</taxon>
        <taxon>Kickxellaceae</taxon>
        <taxon>Coemansia</taxon>
    </lineage>
</organism>
<proteinExistence type="predicted"/>
<comment type="caution">
    <text evidence="1">The sequence shown here is derived from an EMBL/GenBank/DDBJ whole genome shotgun (WGS) entry which is preliminary data.</text>
</comment>
<sequence>MPSRRSGGGSSSGPDVIASLRSVVPGVFDAAQRSGTGHRKHAMALYKLQQQCHDADTEGLTGEDAFNREFIRNLNKILGIKR</sequence>
<evidence type="ECO:0000313" key="2">
    <source>
        <dbReference type="Proteomes" id="UP001140087"/>
    </source>
</evidence>
<evidence type="ECO:0000313" key="1">
    <source>
        <dbReference type="EMBL" id="KAJ2787034.1"/>
    </source>
</evidence>
<protein>
    <submittedName>
        <fullName evidence="1">Chromosome condensation complex Condensin, subunit G</fullName>
    </submittedName>
</protein>
<feature type="non-terminal residue" evidence="1">
    <location>
        <position position="82"/>
    </location>
</feature>
<dbReference type="EMBL" id="JANBUN010004233">
    <property type="protein sequence ID" value="KAJ2787034.1"/>
    <property type="molecule type" value="Genomic_DNA"/>
</dbReference>
<accession>A0ACC1KCN5</accession>
<dbReference type="Proteomes" id="UP001140087">
    <property type="component" value="Unassembled WGS sequence"/>
</dbReference>
<name>A0ACC1KCN5_9FUNG</name>
<reference evidence="1" key="1">
    <citation type="submission" date="2022-07" db="EMBL/GenBank/DDBJ databases">
        <title>Phylogenomic reconstructions and comparative analyses of Kickxellomycotina fungi.</title>
        <authorList>
            <person name="Reynolds N.K."/>
            <person name="Stajich J.E."/>
            <person name="Barry K."/>
            <person name="Grigoriev I.V."/>
            <person name="Crous P."/>
            <person name="Smith M.E."/>
        </authorList>
    </citation>
    <scope>NUCLEOTIDE SEQUENCE</scope>
    <source>
        <strain evidence="1">BCRC 34780</strain>
    </source>
</reference>
<gene>
    <name evidence="1" type="primary">YCG1</name>
    <name evidence="1" type="ORF">H4R21_007139</name>
</gene>
<keyword evidence="2" id="KW-1185">Reference proteome</keyword>